<gene>
    <name evidence="2" type="ORF">FSCOSCO3_A001900</name>
</gene>
<reference evidence="2 3" key="1">
    <citation type="submission" date="2024-01" db="EMBL/GenBank/DDBJ databases">
        <authorList>
            <person name="Alioto T."/>
            <person name="Alioto T."/>
            <person name="Gomez Garrido J."/>
        </authorList>
    </citation>
    <scope>NUCLEOTIDE SEQUENCE [LARGE SCALE GENOMIC DNA]</scope>
</reference>
<evidence type="ECO:0000313" key="3">
    <source>
        <dbReference type="Proteomes" id="UP001314229"/>
    </source>
</evidence>
<dbReference type="EMBL" id="CAWUFR010001904">
    <property type="protein sequence ID" value="CAK6984505.1"/>
    <property type="molecule type" value="Genomic_DNA"/>
</dbReference>
<dbReference type="CDD" id="cd01671">
    <property type="entry name" value="CARD"/>
    <property type="match status" value="1"/>
</dbReference>
<dbReference type="InterPro" id="IPR011029">
    <property type="entry name" value="DEATH-like_dom_sf"/>
</dbReference>
<feature type="domain" description="CARD" evidence="1">
    <location>
        <begin position="1"/>
        <end position="78"/>
    </location>
</feature>
<dbReference type="AlphaFoldDB" id="A0AAV1QM78"/>
<protein>
    <submittedName>
        <fullName evidence="2">Caspase-8-like</fullName>
    </submittedName>
</protein>
<dbReference type="PROSITE" id="PS50209">
    <property type="entry name" value="CARD"/>
    <property type="match status" value="1"/>
</dbReference>
<dbReference type="Gene3D" id="1.10.533.10">
    <property type="entry name" value="Death Domain, Fas"/>
    <property type="match status" value="1"/>
</dbReference>
<evidence type="ECO:0000259" key="1">
    <source>
        <dbReference type="PROSITE" id="PS50209"/>
    </source>
</evidence>
<dbReference type="GO" id="GO:0042981">
    <property type="term" value="P:regulation of apoptotic process"/>
    <property type="evidence" value="ECO:0007669"/>
    <property type="project" value="InterPro"/>
</dbReference>
<dbReference type="SUPFAM" id="SSF47986">
    <property type="entry name" value="DEATH domain"/>
    <property type="match status" value="1"/>
</dbReference>
<dbReference type="InterPro" id="IPR001315">
    <property type="entry name" value="CARD"/>
</dbReference>
<evidence type="ECO:0000313" key="2">
    <source>
        <dbReference type="EMBL" id="CAK6984505.1"/>
    </source>
</evidence>
<dbReference type="Proteomes" id="UP001314229">
    <property type="component" value="Unassembled WGS sequence"/>
</dbReference>
<organism evidence="2 3">
    <name type="scientific">Scomber scombrus</name>
    <name type="common">Atlantic mackerel</name>
    <name type="synonym">Scomber vernalis</name>
    <dbReference type="NCBI Taxonomy" id="13677"/>
    <lineage>
        <taxon>Eukaryota</taxon>
        <taxon>Metazoa</taxon>
        <taxon>Chordata</taxon>
        <taxon>Craniata</taxon>
        <taxon>Vertebrata</taxon>
        <taxon>Euteleostomi</taxon>
        <taxon>Actinopterygii</taxon>
        <taxon>Neopterygii</taxon>
        <taxon>Teleostei</taxon>
        <taxon>Neoteleostei</taxon>
        <taxon>Acanthomorphata</taxon>
        <taxon>Pelagiaria</taxon>
        <taxon>Scombriformes</taxon>
        <taxon>Scombridae</taxon>
        <taxon>Scomber</taxon>
    </lineage>
</organism>
<comment type="caution">
    <text evidence="2">The sequence shown here is derived from an EMBL/GenBank/DDBJ whole genome shotgun (WGS) entry which is preliminary data.</text>
</comment>
<accession>A0AAV1QM78</accession>
<sequence>MSAKDSVRGNKSALLRILCGDYRLILNKVYEKKIITQREYNNLKRINKEDVEGHVDALLDTIISKGEVTCQAFLKLLQTDEEINSTYPELKNMQMNTCDATDGASKPEGPAEAQAVMGETCKLIKERTGDSKCLNPGPSNCEATVATIEAPHCSHSKFVLENVDFTTM</sequence>
<dbReference type="Pfam" id="PF00619">
    <property type="entry name" value="CARD"/>
    <property type="match status" value="1"/>
</dbReference>
<name>A0AAV1QM78_SCOSC</name>
<proteinExistence type="predicted"/>
<keyword evidence="3" id="KW-1185">Reference proteome</keyword>